<sequence length="208" mass="23354">MYTNNPYAQGGWSNPENSHSINGRPAWNTISAHPPTFGALPPIKHQSTLALTFEFSSMNPDILDCIVTGPTNNKLFDIRTIQETTRVSKVDNEVFGIIQWSSHPTVEVLRGVLPQRQTRDFLRLSADRSHRTMIILGKSYVWVPRPDGNYLYRDGFKPSEPLARIVVYQGNKQGSRIMLDIASDAIQPGLLEPCIMATILLSTPRHLD</sequence>
<name>A0A409WQD3_PSICY</name>
<organism evidence="2 3">
    <name type="scientific">Psilocybe cyanescens</name>
    <dbReference type="NCBI Taxonomy" id="93625"/>
    <lineage>
        <taxon>Eukaryota</taxon>
        <taxon>Fungi</taxon>
        <taxon>Dikarya</taxon>
        <taxon>Basidiomycota</taxon>
        <taxon>Agaricomycotina</taxon>
        <taxon>Agaricomycetes</taxon>
        <taxon>Agaricomycetidae</taxon>
        <taxon>Agaricales</taxon>
        <taxon>Agaricineae</taxon>
        <taxon>Strophariaceae</taxon>
        <taxon>Psilocybe</taxon>
    </lineage>
</organism>
<dbReference type="EMBL" id="NHYD01003311">
    <property type="protein sequence ID" value="PPQ80706.1"/>
    <property type="molecule type" value="Genomic_DNA"/>
</dbReference>
<reference evidence="2 3" key="1">
    <citation type="journal article" date="2018" name="Evol. Lett.">
        <title>Horizontal gene cluster transfer increased hallucinogenic mushroom diversity.</title>
        <authorList>
            <person name="Reynolds H.T."/>
            <person name="Vijayakumar V."/>
            <person name="Gluck-Thaler E."/>
            <person name="Korotkin H.B."/>
            <person name="Matheny P.B."/>
            <person name="Slot J.C."/>
        </authorList>
    </citation>
    <scope>NUCLEOTIDE SEQUENCE [LARGE SCALE GENOMIC DNA]</scope>
    <source>
        <strain evidence="2 3">2631</strain>
    </source>
</reference>
<dbReference type="OrthoDB" id="3191568at2759"/>
<proteinExistence type="predicted"/>
<evidence type="ECO:0000313" key="2">
    <source>
        <dbReference type="EMBL" id="PPQ80706.1"/>
    </source>
</evidence>
<keyword evidence="3" id="KW-1185">Reference proteome</keyword>
<feature type="region of interest" description="Disordered" evidence="1">
    <location>
        <begin position="1"/>
        <end position="27"/>
    </location>
</feature>
<dbReference type="InParanoid" id="A0A409WQD3"/>
<evidence type="ECO:0000256" key="1">
    <source>
        <dbReference type="SAM" id="MobiDB-lite"/>
    </source>
</evidence>
<protein>
    <submittedName>
        <fullName evidence="2">Uncharacterized protein</fullName>
    </submittedName>
</protein>
<evidence type="ECO:0000313" key="3">
    <source>
        <dbReference type="Proteomes" id="UP000283269"/>
    </source>
</evidence>
<dbReference type="AlphaFoldDB" id="A0A409WQD3"/>
<dbReference type="Proteomes" id="UP000283269">
    <property type="component" value="Unassembled WGS sequence"/>
</dbReference>
<gene>
    <name evidence="2" type="ORF">CVT25_001826</name>
</gene>
<feature type="compositionally biased region" description="Polar residues" evidence="1">
    <location>
        <begin position="1"/>
        <end position="21"/>
    </location>
</feature>
<comment type="caution">
    <text evidence="2">The sequence shown here is derived from an EMBL/GenBank/DDBJ whole genome shotgun (WGS) entry which is preliminary data.</text>
</comment>
<accession>A0A409WQD3</accession>